<evidence type="ECO:0000256" key="3">
    <source>
        <dbReference type="ARBA" id="ARBA00023242"/>
    </source>
</evidence>
<feature type="region of interest" description="Disordered" evidence="6">
    <location>
        <begin position="238"/>
        <end position="312"/>
    </location>
</feature>
<name>A0A8S1F3N6_9PELO</name>
<feature type="region of interest" description="Disordered" evidence="6">
    <location>
        <begin position="333"/>
        <end position="411"/>
    </location>
</feature>
<keyword evidence="5" id="KW-0175">Coiled coil</keyword>
<dbReference type="InterPro" id="IPR004127">
    <property type="entry name" value="Prefoldin_subunit_alpha"/>
</dbReference>
<reference evidence="7 8" key="1">
    <citation type="submission" date="2020-04" db="EMBL/GenBank/DDBJ databases">
        <authorList>
            <person name="Laetsch R D."/>
            <person name="Stevens L."/>
            <person name="Kumar S."/>
            <person name="Blaxter L. M."/>
        </authorList>
    </citation>
    <scope>NUCLEOTIDE SEQUENCE [LARGE SCALE GENOMIC DNA]</scope>
</reference>
<feature type="compositionally biased region" description="Acidic residues" evidence="6">
    <location>
        <begin position="180"/>
        <end position="190"/>
    </location>
</feature>
<feature type="compositionally biased region" description="Basic and acidic residues" evidence="6">
    <location>
        <begin position="354"/>
        <end position="364"/>
    </location>
</feature>
<feature type="compositionally biased region" description="Basic and acidic residues" evidence="6">
    <location>
        <begin position="379"/>
        <end position="396"/>
    </location>
</feature>
<dbReference type="GO" id="GO:0000122">
    <property type="term" value="P:negative regulation of transcription by RNA polymerase II"/>
    <property type="evidence" value="ECO:0007669"/>
    <property type="project" value="TreeGrafter"/>
</dbReference>
<dbReference type="Gene3D" id="1.10.287.370">
    <property type="match status" value="1"/>
</dbReference>
<evidence type="ECO:0000256" key="4">
    <source>
        <dbReference type="ARBA" id="ARBA00038295"/>
    </source>
</evidence>
<dbReference type="GO" id="GO:0019212">
    <property type="term" value="F:phosphatase inhibitor activity"/>
    <property type="evidence" value="ECO:0007669"/>
    <property type="project" value="TreeGrafter"/>
</dbReference>
<evidence type="ECO:0000256" key="5">
    <source>
        <dbReference type="SAM" id="Coils"/>
    </source>
</evidence>
<evidence type="ECO:0000313" key="7">
    <source>
        <dbReference type="EMBL" id="CAB3408516.1"/>
    </source>
</evidence>
<feature type="coiled-coil region" evidence="5">
    <location>
        <begin position="6"/>
        <end position="40"/>
    </location>
</feature>
<dbReference type="EMBL" id="CADEPM010000007">
    <property type="protein sequence ID" value="CAB3408516.1"/>
    <property type="molecule type" value="Genomic_DNA"/>
</dbReference>
<dbReference type="Pfam" id="PF02996">
    <property type="entry name" value="Prefoldin"/>
    <property type="match status" value="1"/>
</dbReference>
<evidence type="ECO:0000256" key="6">
    <source>
        <dbReference type="SAM" id="MobiDB-lite"/>
    </source>
</evidence>
<proteinExistence type="inferred from homology"/>
<comment type="subcellular location">
    <subcellularLocation>
        <location evidence="1">Nucleus</location>
    </subcellularLocation>
</comment>
<dbReference type="InterPro" id="IPR052255">
    <property type="entry name" value="RNA_pol_II_subunit5-mediator"/>
</dbReference>
<dbReference type="CDD" id="cd23159">
    <property type="entry name" value="Prefoldin_URI1"/>
    <property type="match status" value="1"/>
</dbReference>
<dbReference type="PANTHER" id="PTHR15111:SF0">
    <property type="entry name" value="UNCONVENTIONAL PREFOLDIN RPB5 INTERACTOR 1"/>
    <property type="match status" value="1"/>
</dbReference>
<feature type="region of interest" description="Disordered" evidence="6">
    <location>
        <begin position="180"/>
        <end position="210"/>
    </location>
</feature>
<dbReference type="Proteomes" id="UP000494206">
    <property type="component" value="Unassembled WGS sequence"/>
</dbReference>
<comment type="subunit">
    <text evidence="2">Heterohexamer of two PFD-alpha type and four PFD-beta type subunits.</text>
</comment>
<dbReference type="GO" id="GO:0003682">
    <property type="term" value="F:chromatin binding"/>
    <property type="evidence" value="ECO:0007669"/>
    <property type="project" value="TreeGrafter"/>
</dbReference>
<dbReference type="SUPFAM" id="SSF46579">
    <property type="entry name" value="Prefoldin"/>
    <property type="match status" value="1"/>
</dbReference>
<accession>A0A8S1F3N6</accession>
<feature type="compositionally biased region" description="Basic and acidic residues" evidence="6">
    <location>
        <begin position="156"/>
        <end position="167"/>
    </location>
</feature>
<feature type="compositionally biased region" description="Basic and acidic residues" evidence="6">
    <location>
        <begin position="267"/>
        <end position="285"/>
    </location>
</feature>
<comment type="caution">
    <text evidence="7">The sequence shown here is derived from an EMBL/GenBank/DDBJ whole genome shotgun (WGS) entry which is preliminary data.</text>
</comment>
<evidence type="ECO:0000256" key="1">
    <source>
        <dbReference type="ARBA" id="ARBA00004123"/>
    </source>
</evidence>
<feature type="region of interest" description="Disordered" evidence="6">
    <location>
        <begin position="144"/>
        <end position="167"/>
    </location>
</feature>
<dbReference type="PANTHER" id="PTHR15111">
    <property type="entry name" value="RNA POLYMERASE II SUBUNIT 5-MEDIATING PROTEIN NNX3"/>
    <property type="match status" value="1"/>
</dbReference>
<sequence length="411" mass="47512">MLGIYLRECTEKRKQLQESVDEQNNKIKEYEQVMKKLDEIIKKLEIPVNSPVCEVAFFCDGRIKHTNEVMIDLGCDYFAECSSYTAKKVIRRRISAYQKSIQDGLESIKMIDDKLTYANSLFDKNDKEVVEITEPFDEEAEKEFYEKRKNRKSKEKSKQETEDEEYKKAMARLADLEAQEAENKEIEEEPKEVVNLTKIESDAESDDYDYEKTDIDRLLQLPGVNEKDMKRLLEVLDACDVDSSEEDEDDDGDDDDLDSDDYDDKEVELKIKEVKKDEVEHKEPPMVEPKVQEVLPPATNKAKTSKPKKGGVKFSKDLEKVKIFEKSDTINVSESQENLSTKSILKTKQPTPVDRSRLEPEQKKVVSIGSSTFPGMVIEKNETNLEKNEQSNEPPKEKKKVSLFKQSKSKK</sequence>
<keyword evidence="3" id="KW-0539">Nucleus</keyword>
<dbReference type="GO" id="GO:0005634">
    <property type="term" value="C:nucleus"/>
    <property type="evidence" value="ECO:0007669"/>
    <property type="project" value="UniProtKB-SubCell"/>
</dbReference>
<dbReference type="AlphaFoldDB" id="A0A8S1F3N6"/>
<feature type="compositionally biased region" description="Acidic residues" evidence="6">
    <location>
        <begin position="238"/>
        <end position="266"/>
    </location>
</feature>
<evidence type="ECO:0000256" key="2">
    <source>
        <dbReference type="ARBA" id="ARBA00011695"/>
    </source>
</evidence>
<dbReference type="GO" id="GO:0003714">
    <property type="term" value="F:transcription corepressor activity"/>
    <property type="evidence" value="ECO:0007669"/>
    <property type="project" value="TreeGrafter"/>
</dbReference>
<keyword evidence="8" id="KW-1185">Reference proteome</keyword>
<dbReference type="OrthoDB" id="21413at2759"/>
<feature type="compositionally biased region" description="Polar residues" evidence="6">
    <location>
        <begin position="333"/>
        <end position="350"/>
    </location>
</feature>
<feature type="compositionally biased region" description="Basic residues" evidence="6">
    <location>
        <begin position="397"/>
        <end position="411"/>
    </location>
</feature>
<gene>
    <name evidence="7" type="ORF">CBOVIS_LOCUS10292</name>
</gene>
<comment type="similarity">
    <text evidence="4">Belongs to the RNA polymerase II subunit 5-mediating protein family.</text>
</comment>
<dbReference type="InterPro" id="IPR009053">
    <property type="entry name" value="Prefoldin"/>
</dbReference>
<organism evidence="7 8">
    <name type="scientific">Caenorhabditis bovis</name>
    <dbReference type="NCBI Taxonomy" id="2654633"/>
    <lineage>
        <taxon>Eukaryota</taxon>
        <taxon>Metazoa</taxon>
        <taxon>Ecdysozoa</taxon>
        <taxon>Nematoda</taxon>
        <taxon>Chromadorea</taxon>
        <taxon>Rhabditida</taxon>
        <taxon>Rhabditina</taxon>
        <taxon>Rhabditomorpha</taxon>
        <taxon>Rhabditoidea</taxon>
        <taxon>Rhabditidae</taxon>
        <taxon>Peloderinae</taxon>
        <taxon>Caenorhabditis</taxon>
    </lineage>
</organism>
<protein>
    <submittedName>
        <fullName evidence="7">Uncharacterized protein</fullName>
    </submittedName>
</protein>
<evidence type="ECO:0000313" key="8">
    <source>
        <dbReference type="Proteomes" id="UP000494206"/>
    </source>
</evidence>